<feature type="compositionally biased region" description="Polar residues" evidence="2">
    <location>
        <begin position="201"/>
        <end position="210"/>
    </location>
</feature>
<keyword evidence="4" id="KW-1185">Reference proteome</keyword>
<dbReference type="PANTHER" id="PTHR40618:SF1">
    <property type="entry name" value="B-ZIP TRANSCRIPTION FACTOR (EUROFUNG)"/>
    <property type="match status" value="1"/>
</dbReference>
<protein>
    <recommendedName>
        <fullName evidence="5">BZIP domain-containing protein</fullName>
    </recommendedName>
</protein>
<evidence type="ECO:0000256" key="1">
    <source>
        <dbReference type="SAM" id="Coils"/>
    </source>
</evidence>
<feature type="compositionally biased region" description="Gly residues" evidence="2">
    <location>
        <begin position="506"/>
        <end position="518"/>
    </location>
</feature>
<dbReference type="STRING" id="1408157.A0A1J7ID79"/>
<dbReference type="SUPFAM" id="SSF57959">
    <property type="entry name" value="Leucine zipper domain"/>
    <property type="match status" value="1"/>
</dbReference>
<dbReference type="InParanoid" id="A0A1J7ID79"/>
<organism evidence="3 4">
    <name type="scientific">Coniochaeta ligniaria NRRL 30616</name>
    <dbReference type="NCBI Taxonomy" id="1408157"/>
    <lineage>
        <taxon>Eukaryota</taxon>
        <taxon>Fungi</taxon>
        <taxon>Dikarya</taxon>
        <taxon>Ascomycota</taxon>
        <taxon>Pezizomycotina</taxon>
        <taxon>Sordariomycetes</taxon>
        <taxon>Sordariomycetidae</taxon>
        <taxon>Coniochaetales</taxon>
        <taxon>Coniochaetaceae</taxon>
        <taxon>Coniochaeta</taxon>
    </lineage>
</organism>
<feature type="region of interest" description="Disordered" evidence="2">
    <location>
        <begin position="20"/>
        <end position="85"/>
    </location>
</feature>
<dbReference type="OrthoDB" id="3555317at2759"/>
<accession>A0A1J7ID79</accession>
<feature type="compositionally biased region" description="Basic and acidic residues" evidence="2">
    <location>
        <begin position="71"/>
        <end position="85"/>
    </location>
</feature>
<proteinExistence type="predicted"/>
<dbReference type="Proteomes" id="UP000182658">
    <property type="component" value="Unassembled WGS sequence"/>
</dbReference>
<reference evidence="3 4" key="1">
    <citation type="submission" date="2016-10" db="EMBL/GenBank/DDBJ databases">
        <title>Draft genome sequence of Coniochaeta ligniaria NRRL30616, a lignocellulolytic fungus for bioabatement of inhibitors in plant biomass hydrolysates.</title>
        <authorList>
            <consortium name="DOE Joint Genome Institute"/>
            <person name="Jimenez D.J."/>
            <person name="Hector R.E."/>
            <person name="Riley R."/>
            <person name="Sun H."/>
            <person name="Grigoriev I.V."/>
            <person name="Van Elsas J.D."/>
            <person name="Nichols N.N."/>
        </authorList>
    </citation>
    <scope>NUCLEOTIDE SEQUENCE [LARGE SCALE GENOMIC DNA]</scope>
    <source>
        <strain evidence="3 4">NRRL 30616</strain>
    </source>
</reference>
<keyword evidence="1" id="KW-0175">Coiled coil</keyword>
<dbReference type="InterPro" id="IPR046347">
    <property type="entry name" value="bZIP_sf"/>
</dbReference>
<dbReference type="CDD" id="cd14688">
    <property type="entry name" value="bZIP_YAP"/>
    <property type="match status" value="1"/>
</dbReference>
<name>A0A1J7ID79_9PEZI</name>
<dbReference type="GO" id="GO:0003700">
    <property type="term" value="F:DNA-binding transcription factor activity"/>
    <property type="evidence" value="ECO:0007669"/>
    <property type="project" value="InterPro"/>
</dbReference>
<evidence type="ECO:0000256" key="2">
    <source>
        <dbReference type="SAM" id="MobiDB-lite"/>
    </source>
</evidence>
<dbReference type="AlphaFoldDB" id="A0A1J7ID79"/>
<feature type="region of interest" description="Disordered" evidence="2">
    <location>
        <begin position="493"/>
        <end position="518"/>
    </location>
</feature>
<feature type="region of interest" description="Disordered" evidence="2">
    <location>
        <begin position="162"/>
        <end position="215"/>
    </location>
</feature>
<feature type="compositionally biased region" description="Polar residues" evidence="2">
    <location>
        <begin position="558"/>
        <end position="573"/>
    </location>
</feature>
<dbReference type="Gene3D" id="1.20.5.170">
    <property type="match status" value="1"/>
</dbReference>
<evidence type="ECO:0000313" key="3">
    <source>
        <dbReference type="EMBL" id="OIW25422.1"/>
    </source>
</evidence>
<dbReference type="PANTHER" id="PTHR40618">
    <property type="entry name" value="B-ZIP TRANSCRIPTION FACTOR (EUROFUNG)-RELATED"/>
    <property type="match status" value="1"/>
</dbReference>
<feature type="region of interest" description="Disordered" evidence="2">
    <location>
        <begin position="531"/>
        <end position="575"/>
    </location>
</feature>
<feature type="compositionally biased region" description="Basic residues" evidence="2">
    <location>
        <begin position="184"/>
        <end position="193"/>
    </location>
</feature>
<dbReference type="EMBL" id="KV875102">
    <property type="protein sequence ID" value="OIW25422.1"/>
    <property type="molecule type" value="Genomic_DNA"/>
</dbReference>
<evidence type="ECO:0000313" key="4">
    <source>
        <dbReference type="Proteomes" id="UP000182658"/>
    </source>
</evidence>
<feature type="coiled-coil region" evidence="1">
    <location>
        <begin position="96"/>
        <end position="123"/>
    </location>
</feature>
<gene>
    <name evidence="3" type="ORF">CONLIGDRAFT_582840</name>
</gene>
<evidence type="ECO:0008006" key="5">
    <source>
        <dbReference type="Google" id="ProtNLM"/>
    </source>
</evidence>
<sequence>MRYPPGDLAILSADSYDHGLRHLSSGKAKKTVAGVVVTQEPPVNPARKRRKASSPDPAGEEEEKKRSRGRPRLEPNDETAQDRRRTQIRLAQRAYRNRKENAIQTLERRVQELKDTNEEMNNAFLRLHDYAVGCGLLDRMPEVGRQLRETTQKFLSLARKSTDDAYNDDDDHSVSRESDSPPAKKSRSKRKSTSPKAVEPTSGQDRTQFPPSHHHLYGGLLVTQEQVSLSDLGSSDVQPGMASIAQPDPAPEYEVITYPTLDNASFPFGFTADFNFTTSELSNPTAAPDFSDLNNLNSSLYPSLPLPNSYAAQEVTFGRRFQRTALERAWTLVTMPNPPQKRFSRVFGFCLLFEPLESIKARLRRGLDRTTAESLNNWQYPFLQLGASSTHFDTTATATGQQQQQQQRVGNQGTADIMRAKNANGFSMGPFNARTTAARDMLDPSQYLPHGHAGFGAEFYDCDEIEMYLHQRGVAIPPAADFVTAEIDATAFTDDDRNAGSDQAAAGGGEADPFGGAGVAMANSSSADLLDSLIRHGSPGPGSSDARSTGSARALSPGASSGEGTANTAPSDFSHSDMWRFDGVDGFLKATGAQTAPGKKLVTIDVNLLVFEMVERATCLGRSPGLRRQDINGAFWTATKYSS</sequence>